<dbReference type="Proteomes" id="UP000230069">
    <property type="component" value="Unassembled WGS sequence"/>
</dbReference>
<dbReference type="STRING" id="218851.A0A2G5D6N6"/>
<accession>A0A2G5D6N6</accession>
<keyword evidence="1" id="KW-0175">Coiled coil</keyword>
<feature type="compositionally biased region" description="Polar residues" evidence="2">
    <location>
        <begin position="156"/>
        <end position="184"/>
    </location>
</feature>
<evidence type="ECO:0000259" key="3">
    <source>
        <dbReference type="Pfam" id="PF04784"/>
    </source>
</evidence>
<gene>
    <name evidence="5" type="ORF">AQUCO_02700384v1</name>
</gene>
<organism evidence="5 6">
    <name type="scientific">Aquilegia coerulea</name>
    <name type="common">Rocky mountain columbine</name>
    <dbReference type="NCBI Taxonomy" id="218851"/>
    <lineage>
        <taxon>Eukaryota</taxon>
        <taxon>Viridiplantae</taxon>
        <taxon>Streptophyta</taxon>
        <taxon>Embryophyta</taxon>
        <taxon>Tracheophyta</taxon>
        <taxon>Spermatophyta</taxon>
        <taxon>Magnoliopsida</taxon>
        <taxon>Ranunculales</taxon>
        <taxon>Ranunculaceae</taxon>
        <taxon>Thalictroideae</taxon>
        <taxon>Aquilegia</taxon>
    </lineage>
</organism>
<reference evidence="5 6" key="1">
    <citation type="submission" date="2017-09" db="EMBL/GenBank/DDBJ databases">
        <title>WGS assembly of Aquilegia coerulea Goldsmith.</title>
        <authorList>
            <person name="Hodges S."/>
            <person name="Kramer E."/>
            <person name="Nordborg M."/>
            <person name="Tomkins J."/>
            <person name="Borevitz J."/>
            <person name="Derieg N."/>
            <person name="Yan J."/>
            <person name="Mihaltcheva S."/>
            <person name="Hayes R.D."/>
            <person name="Rokhsar D."/>
        </authorList>
    </citation>
    <scope>NUCLEOTIDE SEQUENCE [LARGE SCALE GENOMIC DNA]</scope>
    <source>
        <strain evidence="6">cv. Goldsmith</strain>
    </source>
</reference>
<dbReference type="InterPro" id="IPR025757">
    <property type="entry name" value="MIP1_Leuzipper"/>
</dbReference>
<feature type="domain" description="DUF547" evidence="3">
    <location>
        <begin position="320"/>
        <end position="445"/>
    </location>
</feature>
<dbReference type="PANTHER" id="PTHR46248:SF4">
    <property type="entry name" value="OS01G0147800 PROTEIN"/>
    <property type="match status" value="1"/>
</dbReference>
<dbReference type="InParanoid" id="A0A2G5D6N6"/>
<evidence type="ECO:0008006" key="7">
    <source>
        <dbReference type="Google" id="ProtNLM"/>
    </source>
</evidence>
<proteinExistence type="predicted"/>
<evidence type="ECO:0000256" key="2">
    <source>
        <dbReference type="SAM" id="MobiDB-lite"/>
    </source>
</evidence>
<name>A0A2G5D6N6_AQUCA</name>
<sequence length="526" mass="60892">MKFEDFLMQRNEEQRKRRDLEDEVIELQADLDKEHKLNRVLQCALHEPTTSSRPRVSSWLPIQVQMLLAEVTIVEQEILCLERKFEELKICLCQEKKQTNDWRLFQQQQHQQKLQMHYICRSGHRRKRRNRQSPLEQSFNSADFRSQRPSTERKTSLGSASDITTTSSSQFIDFERTSNGQSRKQGILSHKTSTEDPNRLSEDMINCLIGVFMKLNRPLAELNYEVSSTVPKLGLSCINSKGLVSKTSFNCKSSSNSYKTFLDPYRILPDIDGPVREVGPYKNFMQFTRSSLDMSRLPECFPTLGRLRVLMHKLSTIDLSHLTYKQKLAFWINIYNACIMHAYLQHGLPSTIDKQLTLMNKAALNVGGIILNALAIEHYILRHPYASKGEMDDKERLLWHAYGLGYPEPDVTFALCRGCWSSPALRVYTAKDVVNELGKAKVEFLEASVGITSKKKILVPKLLHWHMQDFADNTKSLLEWIYSQLPRSGAVKRLIMECLDAETRTPVTKMVEIQSYESEFRYLFPH</sequence>
<keyword evidence="6" id="KW-1185">Reference proteome</keyword>
<feature type="domain" description="Ternary complex factor MIP1 leucine-zipper" evidence="4">
    <location>
        <begin position="13"/>
        <end position="95"/>
    </location>
</feature>
<dbReference type="EMBL" id="KZ305044">
    <property type="protein sequence ID" value="PIA39168.1"/>
    <property type="molecule type" value="Genomic_DNA"/>
</dbReference>
<evidence type="ECO:0000313" key="6">
    <source>
        <dbReference type="Proteomes" id="UP000230069"/>
    </source>
</evidence>
<dbReference type="Pfam" id="PF14389">
    <property type="entry name" value="Lzipper-MIP1"/>
    <property type="match status" value="1"/>
</dbReference>
<evidence type="ECO:0000313" key="5">
    <source>
        <dbReference type="EMBL" id="PIA39168.1"/>
    </source>
</evidence>
<evidence type="ECO:0000256" key="1">
    <source>
        <dbReference type="SAM" id="Coils"/>
    </source>
</evidence>
<dbReference type="PANTHER" id="PTHR46248">
    <property type="entry name" value="EXPRESSED PROTEIN"/>
    <property type="match status" value="1"/>
</dbReference>
<protein>
    <recommendedName>
        <fullName evidence="7">DUF547 domain-containing protein</fullName>
    </recommendedName>
</protein>
<dbReference type="Pfam" id="PF04784">
    <property type="entry name" value="DUF547"/>
    <property type="match status" value="1"/>
</dbReference>
<dbReference type="AlphaFoldDB" id="A0A2G5D6N6"/>
<feature type="region of interest" description="Disordered" evidence="2">
    <location>
        <begin position="123"/>
        <end position="197"/>
    </location>
</feature>
<dbReference type="InterPro" id="IPR006869">
    <property type="entry name" value="DUF547"/>
</dbReference>
<feature type="coiled-coil region" evidence="1">
    <location>
        <begin position="3"/>
        <end position="37"/>
    </location>
</feature>
<dbReference type="FunCoup" id="A0A2G5D6N6">
    <property type="interactions" value="6"/>
</dbReference>
<dbReference type="OrthoDB" id="418495at2759"/>
<evidence type="ECO:0000259" key="4">
    <source>
        <dbReference type="Pfam" id="PF14389"/>
    </source>
</evidence>
<feature type="compositionally biased region" description="Polar residues" evidence="2">
    <location>
        <begin position="132"/>
        <end position="149"/>
    </location>
</feature>